<dbReference type="RefSeq" id="WP_143158806.1">
    <property type="nucleotide sequence ID" value="NZ_FQYR01000003.1"/>
</dbReference>
<dbReference type="NCBIfam" id="TIGR02595">
    <property type="entry name" value="PEP_CTERM"/>
    <property type="match status" value="1"/>
</dbReference>
<protein>
    <submittedName>
        <fullName evidence="3">PEP-CTERM protein-sorting domain-containing protein</fullName>
    </submittedName>
</protein>
<feature type="chain" id="PRO_5012748314" evidence="1">
    <location>
        <begin position="20"/>
        <end position="222"/>
    </location>
</feature>
<proteinExistence type="predicted"/>
<keyword evidence="1" id="KW-0732">Signal</keyword>
<reference evidence="3 4" key="1">
    <citation type="submission" date="2016-11" db="EMBL/GenBank/DDBJ databases">
        <authorList>
            <person name="Jaros S."/>
            <person name="Januszkiewicz K."/>
            <person name="Wedrychowicz H."/>
        </authorList>
    </citation>
    <scope>NUCLEOTIDE SEQUENCE [LARGE SCALE GENOMIC DNA]</scope>
    <source>
        <strain evidence="3 4">DSM 18772</strain>
    </source>
</reference>
<accession>A0A1M6HDE0</accession>
<dbReference type="InParanoid" id="A0A1M6HDE0"/>
<evidence type="ECO:0000256" key="1">
    <source>
        <dbReference type="SAM" id="SignalP"/>
    </source>
</evidence>
<gene>
    <name evidence="3" type="ORF">SAMN02745181_1443</name>
</gene>
<feature type="domain" description="Ice-binding protein C-terminal" evidence="2">
    <location>
        <begin position="198"/>
        <end position="221"/>
    </location>
</feature>
<evidence type="ECO:0000259" key="2">
    <source>
        <dbReference type="Pfam" id="PF07589"/>
    </source>
</evidence>
<dbReference type="EMBL" id="FQYR01000003">
    <property type="protein sequence ID" value="SHJ20184.1"/>
    <property type="molecule type" value="Genomic_DNA"/>
</dbReference>
<dbReference type="InterPro" id="IPR013424">
    <property type="entry name" value="Ice-binding_C"/>
</dbReference>
<dbReference type="Pfam" id="PF07589">
    <property type="entry name" value="PEP-CTERM"/>
    <property type="match status" value="1"/>
</dbReference>
<evidence type="ECO:0000313" key="4">
    <source>
        <dbReference type="Proteomes" id="UP000184510"/>
    </source>
</evidence>
<organism evidence="3 4">
    <name type="scientific">Rubritalea squalenifaciens DSM 18772</name>
    <dbReference type="NCBI Taxonomy" id="1123071"/>
    <lineage>
        <taxon>Bacteria</taxon>
        <taxon>Pseudomonadati</taxon>
        <taxon>Verrucomicrobiota</taxon>
        <taxon>Verrucomicrobiia</taxon>
        <taxon>Verrucomicrobiales</taxon>
        <taxon>Rubritaleaceae</taxon>
        <taxon>Rubritalea</taxon>
    </lineage>
</organism>
<keyword evidence="4" id="KW-1185">Reference proteome</keyword>
<evidence type="ECO:0000313" key="3">
    <source>
        <dbReference type="EMBL" id="SHJ20184.1"/>
    </source>
</evidence>
<dbReference type="OrthoDB" id="7788759at2"/>
<dbReference type="Proteomes" id="UP000184510">
    <property type="component" value="Unassembled WGS sequence"/>
</dbReference>
<feature type="signal peptide" evidence="1">
    <location>
        <begin position="1"/>
        <end position="19"/>
    </location>
</feature>
<dbReference type="AlphaFoldDB" id="A0A1M6HDE0"/>
<sequence>MKKQLTCAALALMPFAASAATIVTSYGTVTGANDGDQAGPMFGQGITVNVGADTADASIPSTVYLDQLSFQSTSSGVGIGTATVYIHVYDAFDVDGTNAPSVIGNLVAVSSTTIDLSAVGANETMTWDFAGEGIDKSSTYYYVLATDTNAATVGDSANLTGSGFELNTGNQYTGGQGYRANGTTTDWDLEFELVTSTAVPEPSSTALLGCVGVLALFRRRRA</sequence>
<name>A0A1M6HDE0_9BACT</name>